<evidence type="ECO:0000256" key="1">
    <source>
        <dbReference type="SAM" id="Phobius"/>
    </source>
</evidence>
<dbReference type="EMBL" id="FLQU01001018">
    <property type="protein sequence ID" value="SBS91011.1"/>
    <property type="molecule type" value="Genomic_DNA"/>
</dbReference>
<feature type="transmembrane region" description="Helical" evidence="1">
    <location>
        <begin position="273"/>
        <end position="293"/>
    </location>
</feature>
<evidence type="ECO:0000313" key="4">
    <source>
        <dbReference type="Proteomes" id="UP000078546"/>
    </source>
</evidence>
<keyword evidence="1" id="KW-1133">Transmembrane helix</keyword>
<accession>A0A1A8XAR9</accession>
<evidence type="ECO:0000313" key="3">
    <source>
        <dbReference type="EMBL" id="SBT02358.1"/>
    </source>
</evidence>
<evidence type="ECO:0000313" key="2">
    <source>
        <dbReference type="EMBL" id="SBS91011.1"/>
    </source>
</evidence>
<reference evidence="3" key="1">
    <citation type="submission" date="2016-05" db="EMBL/GenBank/DDBJ databases">
        <authorList>
            <person name="Lavstsen T."/>
            <person name="Jespersen J.S."/>
        </authorList>
    </citation>
    <scope>NUCLEOTIDE SEQUENCE [LARGE SCALE GENOMIC DNA]</scope>
</reference>
<dbReference type="InterPro" id="IPR008780">
    <property type="entry name" value="Plasmodium_Vir"/>
</dbReference>
<gene>
    <name evidence="3" type="ORF">POVCU1_076000</name>
    <name evidence="2" type="ORF">POVCU2_0064870</name>
</gene>
<keyword evidence="1" id="KW-0472">Membrane</keyword>
<dbReference type="EMBL" id="FLQV01003338">
    <property type="protein sequence ID" value="SBT02358.1"/>
    <property type="molecule type" value="Genomic_DNA"/>
</dbReference>
<keyword evidence="1" id="KW-0812">Transmembrane</keyword>
<dbReference type="Proteomes" id="UP000078546">
    <property type="component" value="Unassembled WGS sequence"/>
</dbReference>
<name>A0A1A8XAR9_PLAOA</name>
<evidence type="ECO:0000313" key="5">
    <source>
        <dbReference type="Proteomes" id="UP000078560"/>
    </source>
</evidence>
<organism evidence="3 4">
    <name type="scientific">Plasmodium ovale curtisi</name>
    <dbReference type="NCBI Taxonomy" id="864141"/>
    <lineage>
        <taxon>Eukaryota</taxon>
        <taxon>Sar</taxon>
        <taxon>Alveolata</taxon>
        <taxon>Apicomplexa</taxon>
        <taxon>Aconoidasida</taxon>
        <taxon>Haemosporida</taxon>
        <taxon>Plasmodiidae</taxon>
        <taxon>Plasmodium</taxon>
        <taxon>Plasmodium (Plasmodium)</taxon>
    </lineage>
</organism>
<proteinExistence type="predicted"/>
<dbReference type="Pfam" id="PF05795">
    <property type="entry name" value="Plasmodium_Vir"/>
    <property type="match status" value="1"/>
</dbReference>
<reference evidence="4 5" key="2">
    <citation type="submission" date="2016-05" db="EMBL/GenBank/DDBJ databases">
        <authorList>
            <person name="Naeem Raeece"/>
        </authorList>
    </citation>
    <scope>NUCLEOTIDE SEQUENCE [LARGE SCALE GENOMIC DNA]</scope>
</reference>
<protein>
    <submittedName>
        <fullName evidence="3">PIR Superfamily Protein</fullName>
    </submittedName>
</protein>
<sequence length="347" mass="40345">MDKDKQEEKYDSFDDYRHNYVIFEDIKGKVGDDYPSFPKEIIKDKIENDTSIIFECLRLKKYLMNFSNEKECQKRNCCAYANYMLNKGILNYYKSPTYIFNIYNSYMNHPSNDKIKDLCLSKIIYMDKEKHEKIDNLYSAYKTCHLFFSNERNTTCSLAKSCATAYNNIIYQHPNPDDDKFCKAVNDFKKILEKNEHISGGKCGAQIPYLFSYPDTLTLVHEDPEQNSIISEDHGRSILTEKAYKGSSIAEEQQETAAIRENHITSSISLGSALPVTLFSSGISALLILLSLYKFTPFGHWLRLQTQKFKGISGNIEREEYEVQQHNSEYEDIIEEYDGYNISYNSL</sequence>
<dbReference type="Proteomes" id="UP000078560">
    <property type="component" value="Unassembled WGS sequence"/>
</dbReference>
<dbReference type="AlphaFoldDB" id="A0A1A8XAR9"/>